<dbReference type="InterPro" id="IPR050469">
    <property type="entry name" value="Diguanylate_Cyclase"/>
</dbReference>
<dbReference type="InterPro" id="IPR000160">
    <property type="entry name" value="GGDEF_dom"/>
</dbReference>
<dbReference type="Pfam" id="PF00990">
    <property type="entry name" value="GGDEF"/>
    <property type="match status" value="1"/>
</dbReference>
<evidence type="ECO:0000256" key="1">
    <source>
        <dbReference type="ARBA" id="ARBA00001946"/>
    </source>
</evidence>
<dbReference type="CDD" id="cd01949">
    <property type="entry name" value="GGDEF"/>
    <property type="match status" value="1"/>
</dbReference>
<name>A0A1G5FIS4_9GAMM</name>
<feature type="region of interest" description="Disordered" evidence="5">
    <location>
        <begin position="1"/>
        <end position="20"/>
    </location>
</feature>
<evidence type="ECO:0000259" key="6">
    <source>
        <dbReference type="PROSITE" id="PS50110"/>
    </source>
</evidence>
<feature type="modified residue" description="4-aspartylphosphate" evidence="4">
    <location>
        <position position="75"/>
    </location>
</feature>
<evidence type="ECO:0000256" key="2">
    <source>
        <dbReference type="ARBA" id="ARBA00012528"/>
    </source>
</evidence>
<dbReference type="InterPro" id="IPR011006">
    <property type="entry name" value="CheY-like_superfamily"/>
</dbReference>
<reference evidence="9" key="1">
    <citation type="submission" date="2016-10" db="EMBL/GenBank/DDBJ databases">
        <authorList>
            <person name="Varghese N."/>
        </authorList>
    </citation>
    <scope>NUCLEOTIDE SEQUENCE [LARGE SCALE GENOMIC DNA]</scope>
    <source>
        <strain evidence="9">HL 19</strain>
    </source>
</reference>
<dbReference type="AlphaFoldDB" id="A0A1G5FIS4"/>
<dbReference type="GO" id="GO:0000160">
    <property type="term" value="P:phosphorelay signal transduction system"/>
    <property type="evidence" value="ECO:0007669"/>
    <property type="project" value="InterPro"/>
</dbReference>
<dbReference type="InterPro" id="IPR043128">
    <property type="entry name" value="Rev_trsase/Diguanyl_cyclase"/>
</dbReference>
<dbReference type="GO" id="GO:0052621">
    <property type="term" value="F:diguanylate cyclase activity"/>
    <property type="evidence" value="ECO:0007669"/>
    <property type="project" value="UniProtKB-EC"/>
</dbReference>
<organism evidence="8 9">
    <name type="scientific">Thiohalorhabdus denitrificans</name>
    <dbReference type="NCBI Taxonomy" id="381306"/>
    <lineage>
        <taxon>Bacteria</taxon>
        <taxon>Pseudomonadati</taxon>
        <taxon>Pseudomonadota</taxon>
        <taxon>Gammaproteobacteria</taxon>
        <taxon>Thiohalorhabdales</taxon>
        <taxon>Thiohalorhabdaceae</taxon>
        <taxon>Thiohalorhabdus</taxon>
    </lineage>
</organism>
<dbReference type="EC" id="2.7.7.65" evidence="2"/>
<dbReference type="SMART" id="SM00448">
    <property type="entry name" value="REC"/>
    <property type="match status" value="1"/>
</dbReference>
<proteinExistence type="predicted"/>
<evidence type="ECO:0000313" key="9">
    <source>
        <dbReference type="Proteomes" id="UP000183104"/>
    </source>
</evidence>
<dbReference type="SUPFAM" id="SSF55073">
    <property type="entry name" value="Nucleotide cyclase"/>
    <property type="match status" value="1"/>
</dbReference>
<feature type="domain" description="Response regulatory" evidence="6">
    <location>
        <begin position="27"/>
        <end position="144"/>
    </location>
</feature>
<dbReference type="PROSITE" id="PS50110">
    <property type="entry name" value="RESPONSE_REGULATORY"/>
    <property type="match status" value="1"/>
</dbReference>
<dbReference type="Gene3D" id="3.40.50.2300">
    <property type="match status" value="1"/>
</dbReference>
<evidence type="ECO:0000256" key="4">
    <source>
        <dbReference type="PROSITE-ProRule" id="PRU00169"/>
    </source>
</evidence>
<accession>A0A1G5FIS4</accession>
<dbReference type="SMART" id="SM00267">
    <property type="entry name" value="GGDEF"/>
    <property type="match status" value="1"/>
</dbReference>
<protein>
    <recommendedName>
        <fullName evidence="2">diguanylate cyclase</fullName>
        <ecNumber evidence="2">2.7.7.65</ecNumber>
    </recommendedName>
</protein>
<dbReference type="InterPro" id="IPR029787">
    <property type="entry name" value="Nucleotide_cyclase"/>
</dbReference>
<comment type="cofactor">
    <cofactor evidence="1">
        <name>Mg(2+)</name>
        <dbReference type="ChEBI" id="CHEBI:18420"/>
    </cofactor>
</comment>
<evidence type="ECO:0000256" key="5">
    <source>
        <dbReference type="SAM" id="MobiDB-lite"/>
    </source>
</evidence>
<evidence type="ECO:0000313" key="8">
    <source>
        <dbReference type="EMBL" id="SCY38750.1"/>
    </source>
</evidence>
<dbReference type="RefSeq" id="WP_054965338.1">
    <property type="nucleotide sequence ID" value="NZ_FMUN01000005.1"/>
</dbReference>
<sequence length="335" mass="38031">MTTPETPTSPSDAPQRQPWEEQSLRGRVLFVEDSQTSAAVTVHYLEQFGLQVRHVTTAEQALEVLGFEFDLVLSDFFLDGQLTGLDLVERIRARNDDLSLLPVLVLTSAEETDHRIGSLRAGANDFIYKPFHPEELYARLRNLLALRHAYKKLYTQKKAMERLSVTDGLTNLYNKRFLNGEAPAILDRAQRSEHPLALLVMDLDHFKHINDTYGHDHGDRTLKMVAEALEEEFQEVDLIARYGGEEFVVVLDRADRAQAALRGERLRQRLADLPLDPPVTASVGITAQHVDEPARDFDKLFREADRALYGAKESGRDRVAVWEWTTGQAEVRFPA</sequence>
<dbReference type="InterPro" id="IPR001789">
    <property type="entry name" value="Sig_transdc_resp-reg_receiver"/>
</dbReference>
<dbReference type="EMBL" id="FMUN01000005">
    <property type="protein sequence ID" value="SCY38750.1"/>
    <property type="molecule type" value="Genomic_DNA"/>
</dbReference>
<dbReference type="SUPFAM" id="SSF52172">
    <property type="entry name" value="CheY-like"/>
    <property type="match status" value="1"/>
</dbReference>
<dbReference type="PANTHER" id="PTHR45138:SF9">
    <property type="entry name" value="DIGUANYLATE CYCLASE DGCM-RELATED"/>
    <property type="match status" value="1"/>
</dbReference>
<dbReference type="Gene3D" id="3.30.70.270">
    <property type="match status" value="1"/>
</dbReference>
<dbReference type="OrthoDB" id="9812260at2"/>
<feature type="domain" description="GGDEF" evidence="7">
    <location>
        <begin position="194"/>
        <end position="324"/>
    </location>
</feature>
<feature type="compositionally biased region" description="Polar residues" evidence="5">
    <location>
        <begin position="1"/>
        <end position="14"/>
    </location>
</feature>
<dbReference type="NCBIfam" id="TIGR00254">
    <property type="entry name" value="GGDEF"/>
    <property type="match status" value="1"/>
</dbReference>
<dbReference type="Proteomes" id="UP000183104">
    <property type="component" value="Unassembled WGS sequence"/>
</dbReference>
<keyword evidence="4" id="KW-0597">Phosphoprotein</keyword>
<dbReference type="FunFam" id="3.30.70.270:FF:000001">
    <property type="entry name" value="Diguanylate cyclase domain protein"/>
    <property type="match status" value="1"/>
</dbReference>
<evidence type="ECO:0000259" key="7">
    <source>
        <dbReference type="PROSITE" id="PS50887"/>
    </source>
</evidence>
<dbReference type="Pfam" id="PF00072">
    <property type="entry name" value="Response_reg"/>
    <property type="match status" value="1"/>
</dbReference>
<comment type="catalytic activity">
    <reaction evidence="3">
        <text>2 GTP = 3',3'-c-di-GMP + 2 diphosphate</text>
        <dbReference type="Rhea" id="RHEA:24898"/>
        <dbReference type="ChEBI" id="CHEBI:33019"/>
        <dbReference type="ChEBI" id="CHEBI:37565"/>
        <dbReference type="ChEBI" id="CHEBI:58805"/>
        <dbReference type="EC" id="2.7.7.65"/>
    </reaction>
</comment>
<keyword evidence="9" id="KW-1185">Reference proteome</keyword>
<evidence type="ECO:0000256" key="3">
    <source>
        <dbReference type="ARBA" id="ARBA00034247"/>
    </source>
</evidence>
<dbReference type="PANTHER" id="PTHR45138">
    <property type="entry name" value="REGULATORY COMPONENTS OF SENSORY TRANSDUCTION SYSTEM"/>
    <property type="match status" value="1"/>
</dbReference>
<gene>
    <name evidence="8" type="ORF">SAMN05661077_1968</name>
</gene>
<dbReference type="PROSITE" id="PS50887">
    <property type="entry name" value="GGDEF"/>
    <property type="match status" value="1"/>
</dbReference>